<protein>
    <recommendedName>
        <fullName evidence="4">Glycosyltransferase RgtA/B/C/D-like domain-containing protein</fullName>
    </recommendedName>
</protein>
<dbReference type="Proteomes" id="UP000317165">
    <property type="component" value="Unassembled WGS sequence"/>
</dbReference>
<evidence type="ECO:0000313" key="3">
    <source>
        <dbReference type="Proteomes" id="UP000317165"/>
    </source>
</evidence>
<keyword evidence="1" id="KW-1133">Transmembrane helix</keyword>
<gene>
    <name evidence="2" type="ORF">EWV53_02590</name>
</gene>
<feature type="transmembrane region" description="Helical" evidence="1">
    <location>
        <begin position="90"/>
        <end position="110"/>
    </location>
</feature>
<accession>A0A552Q9J0</accession>
<feature type="transmembrane region" description="Helical" evidence="1">
    <location>
        <begin position="12"/>
        <end position="29"/>
    </location>
</feature>
<feature type="transmembrane region" description="Helical" evidence="1">
    <location>
        <begin position="63"/>
        <end position="83"/>
    </location>
</feature>
<sequence length="585" mass="66812">MTLLNNKSLEITTFLIIALITWIAHFWYFNHLGLYEDDYAFIGNILTMDFSRFVDLVKNMNLAFFQGRVVGFNILFFSAYFAGKLGGLPLIYISAYLLALTNNILFYLFLQRLWNQPIFVLTGTLAFTLFPADNTRAFLTHIHILPAITFLLLAFLSYLNDKKIWSYLLITASFLSYETCFLLFITAPFLTKKPQSEIFKELIKHLFILGTIFLVVLILRKLTGDSRVGDLDIATAISTPIRQIIIGTFVCLGTFFYRPWQTLHNLRGELLIFVPLSLLMLLWLFLQNSRFSGLDSGENWPIIKQLSLLGISLLFLAYPFTFTVPATMISGRDSRVHAAAVVGASILGGILGYLIVYLANSYRQKNLAALLLATYFSLLVGFGIIVQQQNQLSWKYQQAFWADVLQLAPDLSDGQVILVDAPSLAWTQVTPNTPIPSGLSEIYKLGWQWRNIPLTPFNMSMPSVVGQLYQFPWQWKNFPKLYKLNLDWQQKIAANGEMALNNENGLLFFYYPWESARQVKTSQIILLQEKDGKLVRTTTPIVVGTKKFSFKPLTNSTIDSFDKGYLYDYLIAPNNKKSVNYFQPF</sequence>
<name>A0A552Q9J0_9CHRO</name>
<comment type="caution">
    <text evidence="2">The sequence shown here is derived from an EMBL/GenBank/DDBJ whole genome shotgun (WGS) entry which is preliminary data.</text>
</comment>
<reference evidence="2 3" key="1">
    <citation type="submission" date="2019-01" db="EMBL/GenBank/DDBJ databases">
        <title>Coherence of Microcystis species and biogeography revealed through population genomics.</title>
        <authorList>
            <person name="Perez-Carrascal O.M."/>
            <person name="Terrat Y."/>
            <person name="Giani A."/>
            <person name="Fortin N."/>
            <person name="Tromas N."/>
            <person name="Shapiro B.J."/>
        </authorList>
    </citation>
    <scope>NUCLEOTIDE SEQUENCE [LARGE SCALE GENOMIC DNA]</scope>
    <source>
        <strain evidence="2">Mp_MB_F_20051200_S9</strain>
    </source>
</reference>
<evidence type="ECO:0000313" key="2">
    <source>
        <dbReference type="EMBL" id="TRV65885.1"/>
    </source>
</evidence>
<proteinExistence type="predicted"/>
<keyword evidence="1" id="KW-0812">Transmembrane</keyword>
<organism evidence="2 3">
    <name type="scientific">Microcystis panniformis Mp_MB_F_20051200_S9</name>
    <dbReference type="NCBI Taxonomy" id="2486223"/>
    <lineage>
        <taxon>Bacteria</taxon>
        <taxon>Bacillati</taxon>
        <taxon>Cyanobacteriota</taxon>
        <taxon>Cyanophyceae</taxon>
        <taxon>Oscillatoriophycideae</taxon>
        <taxon>Chroococcales</taxon>
        <taxon>Microcystaceae</taxon>
        <taxon>Microcystis</taxon>
    </lineage>
</organism>
<feature type="transmembrane region" description="Helical" evidence="1">
    <location>
        <begin position="202"/>
        <end position="220"/>
    </location>
</feature>
<evidence type="ECO:0000256" key="1">
    <source>
        <dbReference type="SAM" id="Phobius"/>
    </source>
</evidence>
<feature type="transmembrane region" description="Helical" evidence="1">
    <location>
        <begin position="336"/>
        <end position="355"/>
    </location>
</feature>
<dbReference type="AlphaFoldDB" id="A0A552Q9J0"/>
<keyword evidence="1" id="KW-0472">Membrane</keyword>
<evidence type="ECO:0008006" key="4">
    <source>
        <dbReference type="Google" id="ProtNLM"/>
    </source>
</evidence>
<feature type="transmembrane region" description="Helical" evidence="1">
    <location>
        <begin position="240"/>
        <end position="258"/>
    </location>
</feature>
<feature type="transmembrane region" description="Helical" evidence="1">
    <location>
        <begin position="164"/>
        <end position="190"/>
    </location>
</feature>
<feature type="transmembrane region" description="Helical" evidence="1">
    <location>
        <begin position="367"/>
        <end position="386"/>
    </location>
</feature>
<feature type="transmembrane region" description="Helical" evidence="1">
    <location>
        <begin position="306"/>
        <end position="324"/>
    </location>
</feature>
<feature type="transmembrane region" description="Helical" evidence="1">
    <location>
        <begin position="270"/>
        <end position="286"/>
    </location>
</feature>
<dbReference type="EMBL" id="SFAC01000030">
    <property type="protein sequence ID" value="TRV65885.1"/>
    <property type="molecule type" value="Genomic_DNA"/>
</dbReference>
<feature type="transmembrane region" description="Helical" evidence="1">
    <location>
        <begin position="139"/>
        <end position="158"/>
    </location>
</feature>